<organism evidence="1 2">
    <name type="scientific">Paenibacillus baimaensis</name>
    <dbReference type="NCBI Taxonomy" id="2982185"/>
    <lineage>
        <taxon>Bacteria</taxon>
        <taxon>Bacillati</taxon>
        <taxon>Bacillota</taxon>
        <taxon>Bacilli</taxon>
        <taxon>Bacillales</taxon>
        <taxon>Paenibacillaceae</taxon>
        <taxon>Paenibacillus</taxon>
    </lineage>
</organism>
<sequence length="173" mass="19670">MNANKQARDLAELGFLQQYFKEAGLGSDIIEPSETIPIGTLLVPLTKDSQQRDRYLIFNFVPSLAHEGIEHIRLLQMYTQIPVSWENKSLEKLEKLLLAINSHLAIGHYSIRGNQELYYRYVWCTPSSHLVPKEQILEITDLFIMMLDTFGGMIDSVVSGQAELSAVLAFLEQ</sequence>
<comment type="caution">
    <text evidence="1">The sequence shown here is derived from an EMBL/GenBank/DDBJ whole genome shotgun (WGS) entry which is preliminary data.</text>
</comment>
<dbReference type="Proteomes" id="UP001652445">
    <property type="component" value="Unassembled WGS sequence"/>
</dbReference>
<protein>
    <recommendedName>
        <fullName evidence="3">YbjN domain-containing protein</fullName>
    </recommendedName>
</protein>
<proteinExistence type="predicted"/>
<dbReference type="EMBL" id="JAOQIO010000034">
    <property type="protein sequence ID" value="MCU6792686.1"/>
    <property type="molecule type" value="Genomic_DNA"/>
</dbReference>
<accession>A0ABT2UF92</accession>
<dbReference type="RefSeq" id="WP_076228848.1">
    <property type="nucleotide sequence ID" value="NZ_JAOQIO010000034.1"/>
</dbReference>
<name>A0ABT2UF92_9BACL</name>
<reference evidence="1 2" key="1">
    <citation type="submission" date="2022-09" db="EMBL/GenBank/DDBJ databases">
        <authorList>
            <person name="Han X.L."/>
            <person name="Wang Q."/>
            <person name="Lu T."/>
        </authorList>
    </citation>
    <scope>NUCLEOTIDE SEQUENCE [LARGE SCALE GENOMIC DNA]</scope>
    <source>
        <strain evidence="1 2">WQ 127069</strain>
    </source>
</reference>
<evidence type="ECO:0000313" key="1">
    <source>
        <dbReference type="EMBL" id="MCU6792686.1"/>
    </source>
</evidence>
<keyword evidence="2" id="KW-1185">Reference proteome</keyword>
<evidence type="ECO:0000313" key="2">
    <source>
        <dbReference type="Proteomes" id="UP001652445"/>
    </source>
</evidence>
<gene>
    <name evidence="1" type="ORF">OB236_11200</name>
</gene>
<evidence type="ECO:0008006" key="3">
    <source>
        <dbReference type="Google" id="ProtNLM"/>
    </source>
</evidence>